<gene>
    <name evidence="1" type="ORF">Thena_1548</name>
</gene>
<dbReference type="AlphaFoldDB" id="M1E8U5"/>
<proteinExistence type="predicted"/>
<evidence type="ECO:0000313" key="2">
    <source>
        <dbReference type="Proteomes" id="UP000011765"/>
    </source>
</evidence>
<sequence length="145" mass="16822">MKKRESKIINNEYKLEALSLINCTFKMKPLHSPESSISVDIKPSIKNTIDRTHEVEIVTNIRGTELDENMEEGSSSRRKKPWLEFSATYFLVITETKKTKEKDNMVIEASIKAVWPFIREFSQNMFFRAGIPAIIVPMNLLEIEK</sequence>
<dbReference type="EMBL" id="CP002690">
    <property type="protein sequence ID" value="AEE15160.1"/>
    <property type="molecule type" value="Genomic_DNA"/>
</dbReference>
<dbReference type="OrthoDB" id="5518794at2"/>
<protein>
    <recommendedName>
        <fullName evidence="3">Preprotein translocase subunit SecB</fullName>
    </recommendedName>
</protein>
<dbReference type="Proteomes" id="UP000011765">
    <property type="component" value="Chromosome"/>
</dbReference>
<dbReference type="Gene3D" id="3.10.420.10">
    <property type="entry name" value="SecB-like"/>
    <property type="match status" value="1"/>
</dbReference>
<evidence type="ECO:0000313" key="1">
    <source>
        <dbReference type="EMBL" id="AEE15160.1"/>
    </source>
</evidence>
<name>M1E8U5_9BACT</name>
<dbReference type="HOGENOM" id="CLU_1785994_0_0_9"/>
<dbReference type="RefSeq" id="WP_013756881.1">
    <property type="nucleotide sequence ID" value="NC_015499.1"/>
</dbReference>
<evidence type="ECO:0008006" key="3">
    <source>
        <dbReference type="Google" id="ProtNLM"/>
    </source>
</evidence>
<dbReference type="STRING" id="747365.Thena_1548"/>
<keyword evidence="2" id="KW-1185">Reference proteome</keyword>
<accession>M1E8U5</accession>
<dbReference type="InterPro" id="IPR035958">
    <property type="entry name" value="SecB-like_sf"/>
</dbReference>
<organism evidence="1 2">
    <name type="scientific">Thermodesulfobium narugense DSM 14796</name>
    <dbReference type="NCBI Taxonomy" id="747365"/>
    <lineage>
        <taxon>Bacteria</taxon>
        <taxon>Pseudomonadati</taxon>
        <taxon>Thermodesulfobiota</taxon>
        <taxon>Thermodesulfobiia</taxon>
        <taxon>Thermodesulfobiales</taxon>
        <taxon>Thermodesulfobiaceae</taxon>
        <taxon>Thermodesulfobium</taxon>
    </lineage>
</organism>
<dbReference type="KEGG" id="tnr:Thena_1548"/>
<reference evidence="1 2" key="1">
    <citation type="submission" date="2011-04" db="EMBL/GenBank/DDBJ databases">
        <title>The complete genome of Thermodesulfobium narugense DSM 14796.</title>
        <authorList>
            <consortium name="US DOE Joint Genome Institute (JGI-PGF)"/>
            <person name="Lucas S."/>
            <person name="Han J."/>
            <person name="Lapidus A."/>
            <person name="Bruce D."/>
            <person name="Goodwin L."/>
            <person name="Pitluck S."/>
            <person name="Peters L."/>
            <person name="Kyrpides N."/>
            <person name="Mavromatis K."/>
            <person name="Pagani I."/>
            <person name="Ivanova N."/>
            <person name="Ovchinnikova G."/>
            <person name="Zhang X."/>
            <person name="Saunders L."/>
            <person name="Detter J.C."/>
            <person name="Tapia R."/>
            <person name="Han C."/>
            <person name="Land M."/>
            <person name="Hauser L."/>
            <person name="Markowitz V."/>
            <person name="Cheng J.-F."/>
            <person name="Hugenholtz P."/>
            <person name="Woyke T."/>
            <person name="Wu D."/>
            <person name="Spring S."/>
            <person name="Schroeder M."/>
            <person name="Brambilla E."/>
            <person name="Klenk H.-P."/>
            <person name="Eisen J.A."/>
        </authorList>
    </citation>
    <scope>NUCLEOTIDE SEQUENCE [LARGE SCALE GENOMIC DNA]</scope>
    <source>
        <strain evidence="1 2">DSM 14796</strain>
    </source>
</reference>